<evidence type="ECO:0000313" key="2">
    <source>
        <dbReference type="EMBL" id="OON74925.1"/>
    </source>
</evidence>
<sequence length="497" mass="52942">MKKPGRACGKCGSVLSQYNPDSLCARCARSAAAPHVPDRAWRDAPVQRALAAWDFGELLRLLRRRSGLSQMDVRALTGFTQSHISDLENGRKQLGGRDAIIGLLTGLGIPADLRPILLTPLSTPPRTAVAEALDPALPWTAARMVTSLEVAVGGPVKRRNVLTALSGSALTPYILHSAVAPAEALAAEGREGTRVTASLLDSLQRTTDALRELDATSGSGNLSGTATRHLRVLLGLTKSGTYDERTGRRLAAVTADTAMQAGWYALDGGRHEVAQRLLLGALRAAHASQDSRLRAGALSFLAIQGYSVGDPRDAVTAARTARQLLADQDAPALRAMLLTRQARGHARLREERHALVALQEAEALCARGPGENDPHWLYWVNPGEIHGQRGSVYLELGKPAEAATSFASARGSLAADAARTKAQFLSRAATAQMRAGDADAGCATGEEVLAMVRDVRSARLDEHLHAMLAEARRFGGARAVRSFVEHGEEVLRERVPA</sequence>
<evidence type="ECO:0000313" key="3">
    <source>
        <dbReference type="Proteomes" id="UP000190539"/>
    </source>
</evidence>
<keyword evidence="3" id="KW-1185">Reference proteome</keyword>
<dbReference type="RefSeq" id="WP_077971107.1">
    <property type="nucleotide sequence ID" value="NZ_CP045178.1"/>
</dbReference>
<dbReference type="Proteomes" id="UP000190539">
    <property type="component" value="Unassembled WGS sequence"/>
</dbReference>
<dbReference type="STRING" id="83656.B1H18_24200"/>
<dbReference type="InterPro" id="IPR010982">
    <property type="entry name" value="Lambda_DNA-bd_dom_sf"/>
</dbReference>
<dbReference type="InterPro" id="IPR001387">
    <property type="entry name" value="Cro/C1-type_HTH"/>
</dbReference>
<protein>
    <submittedName>
        <fullName evidence="2">Transcriptional regulator</fullName>
    </submittedName>
</protein>
<accession>A0A1V4A4N0</accession>
<dbReference type="InterPro" id="IPR011990">
    <property type="entry name" value="TPR-like_helical_dom_sf"/>
</dbReference>
<proteinExistence type="predicted"/>
<dbReference type="AlphaFoldDB" id="A0A1V4A4N0"/>
<feature type="domain" description="HTH cro/C1-type" evidence="1">
    <location>
        <begin position="59"/>
        <end position="113"/>
    </location>
</feature>
<dbReference type="PROSITE" id="PS50943">
    <property type="entry name" value="HTH_CROC1"/>
    <property type="match status" value="1"/>
</dbReference>
<gene>
    <name evidence="2" type="ORF">B1H18_24200</name>
</gene>
<dbReference type="SMART" id="SM00530">
    <property type="entry name" value="HTH_XRE"/>
    <property type="match status" value="1"/>
</dbReference>
<reference evidence="2 3" key="1">
    <citation type="submission" date="2017-02" db="EMBL/GenBank/DDBJ databases">
        <title>Draft Genome Sequence of Streptomyces tsukubaensis F601, a Producer of the immunosuppressant tacrolimus FK506.</title>
        <authorList>
            <person name="Zong G."/>
            <person name="Zhong C."/>
            <person name="Fu J."/>
            <person name="Qin R."/>
            <person name="Cao G."/>
        </authorList>
    </citation>
    <scope>NUCLEOTIDE SEQUENCE [LARGE SCALE GENOMIC DNA]</scope>
    <source>
        <strain evidence="2 3">F601</strain>
    </source>
</reference>
<dbReference type="EMBL" id="MVFC01000025">
    <property type="protein sequence ID" value="OON74925.1"/>
    <property type="molecule type" value="Genomic_DNA"/>
</dbReference>
<organism evidence="2 3">
    <name type="scientific">Streptomyces tsukubensis</name>
    <dbReference type="NCBI Taxonomy" id="83656"/>
    <lineage>
        <taxon>Bacteria</taxon>
        <taxon>Bacillati</taxon>
        <taxon>Actinomycetota</taxon>
        <taxon>Actinomycetes</taxon>
        <taxon>Kitasatosporales</taxon>
        <taxon>Streptomycetaceae</taxon>
        <taxon>Streptomyces</taxon>
    </lineage>
</organism>
<comment type="caution">
    <text evidence="2">The sequence shown here is derived from an EMBL/GenBank/DDBJ whole genome shotgun (WGS) entry which is preliminary data.</text>
</comment>
<name>A0A1V4A4N0_9ACTN</name>
<dbReference type="SUPFAM" id="SSF47413">
    <property type="entry name" value="lambda repressor-like DNA-binding domains"/>
    <property type="match status" value="1"/>
</dbReference>
<dbReference type="OrthoDB" id="3398540at2"/>
<dbReference type="SUPFAM" id="SSF48452">
    <property type="entry name" value="TPR-like"/>
    <property type="match status" value="1"/>
</dbReference>
<evidence type="ECO:0000259" key="1">
    <source>
        <dbReference type="PROSITE" id="PS50943"/>
    </source>
</evidence>
<dbReference type="Gene3D" id="1.25.40.10">
    <property type="entry name" value="Tetratricopeptide repeat domain"/>
    <property type="match status" value="1"/>
</dbReference>
<dbReference type="Pfam" id="PF13560">
    <property type="entry name" value="HTH_31"/>
    <property type="match status" value="1"/>
</dbReference>
<dbReference type="Gene3D" id="1.10.260.40">
    <property type="entry name" value="lambda repressor-like DNA-binding domains"/>
    <property type="match status" value="1"/>
</dbReference>
<dbReference type="GO" id="GO:0003677">
    <property type="term" value="F:DNA binding"/>
    <property type="evidence" value="ECO:0007669"/>
    <property type="project" value="InterPro"/>
</dbReference>